<protein>
    <submittedName>
        <fullName evidence="1">Uncharacterized protein</fullName>
    </submittedName>
</protein>
<keyword evidence="2" id="KW-1185">Reference proteome</keyword>
<evidence type="ECO:0000313" key="1">
    <source>
        <dbReference type="EMBL" id="ERT60543.1"/>
    </source>
</evidence>
<gene>
    <name evidence="1" type="ORF">HMPREF1250_0445</name>
</gene>
<comment type="caution">
    <text evidence="1">The sequence shown here is derived from an EMBL/GenBank/DDBJ whole genome shotgun (WGS) entry which is preliminary data.</text>
</comment>
<evidence type="ECO:0000313" key="2">
    <source>
        <dbReference type="Proteomes" id="UP000017090"/>
    </source>
</evidence>
<sequence length="61" mass="7362">MGILRNLAKLSIQVWRRIDGIASTEYIWHIFMRTFLRHVLVYFDQLAEKKMDELMRMVCSS</sequence>
<dbReference type="AlphaFoldDB" id="U7UPZ4"/>
<accession>U7UPZ4</accession>
<dbReference type="EMBL" id="AWXA01000020">
    <property type="protein sequence ID" value="ERT60543.1"/>
    <property type="molecule type" value="Genomic_DNA"/>
</dbReference>
<proteinExistence type="predicted"/>
<dbReference type="PATRIC" id="fig|1111454.3.peg.841"/>
<dbReference type="RefSeq" id="WP_023053324.1">
    <property type="nucleotide sequence ID" value="NZ_AWXA01000020.1"/>
</dbReference>
<reference evidence="1 2" key="1">
    <citation type="submission" date="2013-09" db="EMBL/GenBank/DDBJ databases">
        <authorList>
            <person name="Durkin A.S."/>
            <person name="Haft D.R."/>
            <person name="McCorrison J."/>
            <person name="Torralba M."/>
            <person name="Gillis M."/>
            <person name="Haft D.H."/>
            <person name="Methe B."/>
            <person name="Sutton G."/>
            <person name="Nelson K.E."/>
        </authorList>
    </citation>
    <scope>NUCLEOTIDE SEQUENCE [LARGE SCALE GENOMIC DNA]</scope>
    <source>
        <strain evidence="1 2">BV3C16-1</strain>
    </source>
</reference>
<organism evidence="1 2">
    <name type="scientific">Megasphaera vaginalis</name>
    <name type="common">ex Srinivasan et al. 2021</name>
    <dbReference type="NCBI Taxonomy" id="1111454"/>
    <lineage>
        <taxon>Bacteria</taxon>
        <taxon>Bacillati</taxon>
        <taxon>Bacillota</taxon>
        <taxon>Negativicutes</taxon>
        <taxon>Veillonellales</taxon>
        <taxon>Veillonellaceae</taxon>
        <taxon>Megasphaera</taxon>
    </lineage>
</organism>
<dbReference type="Proteomes" id="UP000017090">
    <property type="component" value="Unassembled WGS sequence"/>
</dbReference>
<name>U7UPZ4_9FIRM</name>